<reference evidence="3 4" key="1">
    <citation type="submission" date="2023-03" db="EMBL/GenBank/DDBJ databases">
        <title>High recombination rates correlate with genetic variation in Cardiocondyla obscurior ants.</title>
        <authorList>
            <person name="Errbii M."/>
        </authorList>
    </citation>
    <scope>NUCLEOTIDE SEQUENCE [LARGE SCALE GENOMIC DNA]</scope>
    <source>
        <strain evidence="3">Alpha-2009</strain>
        <tissue evidence="3">Whole body</tissue>
    </source>
</reference>
<dbReference type="Proteomes" id="UP001430953">
    <property type="component" value="Unassembled WGS sequence"/>
</dbReference>
<sequence>MQSNRFFIFVILLAFSTSLNLARCSVGQHYEFTREGQKLKINDRRSAGLVAYPRIGRNSEIASFPRTERGFGIIHKPRVGRSDESSLGNLNRFHNLPADADIEFYIARDMEPELFLNLDYEDYANRPIGFKHADKIQKDGSWLPDHGRGHKDLRFAQKIDDPRSYYSLLRGSRNSQGQGGYTPRLGRENEHEAENFL</sequence>
<accession>A0AAW2GMT8</accession>
<keyword evidence="4" id="KW-1185">Reference proteome</keyword>
<comment type="caution">
    <text evidence="3">The sequence shown here is derived from an EMBL/GenBank/DDBJ whole genome shotgun (WGS) entry which is preliminary data.</text>
</comment>
<organism evidence="3 4">
    <name type="scientific">Cardiocondyla obscurior</name>
    <dbReference type="NCBI Taxonomy" id="286306"/>
    <lineage>
        <taxon>Eukaryota</taxon>
        <taxon>Metazoa</taxon>
        <taxon>Ecdysozoa</taxon>
        <taxon>Arthropoda</taxon>
        <taxon>Hexapoda</taxon>
        <taxon>Insecta</taxon>
        <taxon>Pterygota</taxon>
        <taxon>Neoptera</taxon>
        <taxon>Endopterygota</taxon>
        <taxon>Hymenoptera</taxon>
        <taxon>Apocrita</taxon>
        <taxon>Aculeata</taxon>
        <taxon>Formicoidea</taxon>
        <taxon>Formicidae</taxon>
        <taxon>Myrmicinae</taxon>
        <taxon>Cardiocondyla</taxon>
    </lineage>
</organism>
<feature type="compositionally biased region" description="Basic and acidic residues" evidence="1">
    <location>
        <begin position="185"/>
        <end position="197"/>
    </location>
</feature>
<keyword evidence="2" id="KW-0732">Signal</keyword>
<gene>
    <name evidence="3" type="ORF">PUN28_003470</name>
</gene>
<feature type="signal peptide" evidence="2">
    <location>
        <begin position="1"/>
        <end position="22"/>
    </location>
</feature>
<protein>
    <submittedName>
        <fullName evidence="3">Uncharacterized protein</fullName>
    </submittedName>
</protein>
<dbReference type="AlphaFoldDB" id="A0AAW2GMT8"/>
<evidence type="ECO:0000256" key="1">
    <source>
        <dbReference type="SAM" id="MobiDB-lite"/>
    </source>
</evidence>
<dbReference type="EMBL" id="JADYXP020000003">
    <property type="protein sequence ID" value="KAL0128234.1"/>
    <property type="molecule type" value="Genomic_DNA"/>
</dbReference>
<feature type="region of interest" description="Disordered" evidence="1">
    <location>
        <begin position="168"/>
        <end position="197"/>
    </location>
</feature>
<name>A0AAW2GMT8_9HYME</name>
<feature type="chain" id="PRO_5043408018" evidence="2">
    <location>
        <begin position="23"/>
        <end position="197"/>
    </location>
</feature>
<proteinExistence type="predicted"/>
<evidence type="ECO:0000256" key="2">
    <source>
        <dbReference type="SAM" id="SignalP"/>
    </source>
</evidence>
<evidence type="ECO:0000313" key="4">
    <source>
        <dbReference type="Proteomes" id="UP001430953"/>
    </source>
</evidence>
<evidence type="ECO:0000313" key="3">
    <source>
        <dbReference type="EMBL" id="KAL0128234.1"/>
    </source>
</evidence>